<dbReference type="EMBL" id="JBHRSE010000001">
    <property type="protein sequence ID" value="MFC3022256.1"/>
    <property type="molecule type" value="Genomic_DNA"/>
</dbReference>
<evidence type="ECO:0000313" key="7">
    <source>
        <dbReference type="Proteomes" id="UP001595384"/>
    </source>
</evidence>
<name>A0ABV7C4Q0_9VIBR</name>
<gene>
    <name evidence="6" type="ORF">ACFODT_00100</name>
</gene>
<evidence type="ECO:0000313" key="6">
    <source>
        <dbReference type="EMBL" id="MFC3022256.1"/>
    </source>
</evidence>
<dbReference type="InterPro" id="IPR050176">
    <property type="entry name" value="LTTR"/>
</dbReference>
<dbReference type="Gene3D" id="1.10.10.10">
    <property type="entry name" value="Winged helix-like DNA-binding domain superfamily/Winged helix DNA-binding domain"/>
    <property type="match status" value="1"/>
</dbReference>
<comment type="caution">
    <text evidence="6">The sequence shown here is derived from an EMBL/GenBank/DDBJ whole genome shotgun (WGS) entry which is preliminary data.</text>
</comment>
<organism evidence="6 7">
    <name type="scientific">Vibrio zhugei</name>
    <dbReference type="NCBI Taxonomy" id="2479546"/>
    <lineage>
        <taxon>Bacteria</taxon>
        <taxon>Pseudomonadati</taxon>
        <taxon>Pseudomonadota</taxon>
        <taxon>Gammaproteobacteria</taxon>
        <taxon>Vibrionales</taxon>
        <taxon>Vibrionaceae</taxon>
        <taxon>Vibrio</taxon>
    </lineage>
</organism>
<evidence type="ECO:0000256" key="2">
    <source>
        <dbReference type="ARBA" id="ARBA00023015"/>
    </source>
</evidence>
<evidence type="ECO:0000256" key="3">
    <source>
        <dbReference type="ARBA" id="ARBA00023125"/>
    </source>
</evidence>
<keyword evidence="4" id="KW-0804">Transcription</keyword>
<feature type="domain" description="HTH lysR-type" evidence="5">
    <location>
        <begin position="11"/>
        <end position="68"/>
    </location>
</feature>
<dbReference type="InterPro" id="IPR000847">
    <property type="entry name" value="LysR_HTH_N"/>
</dbReference>
<dbReference type="InterPro" id="IPR005119">
    <property type="entry name" value="LysR_subst-bd"/>
</dbReference>
<dbReference type="Pfam" id="PF03466">
    <property type="entry name" value="LysR_substrate"/>
    <property type="match status" value="1"/>
</dbReference>
<dbReference type="PANTHER" id="PTHR30579:SF7">
    <property type="entry name" value="HTH-TYPE TRANSCRIPTIONAL REGULATOR LRHA-RELATED"/>
    <property type="match status" value="1"/>
</dbReference>
<keyword evidence="3" id="KW-0238">DNA-binding</keyword>
<accession>A0ABV7C4Q0</accession>
<protein>
    <submittedName>
        <fullName evidence="6">LysR substrate-binding domain-containing protein</fullName>
    </submittedName>
</protein>
<dbReference type="SUPFAM" id="SSF53850">
    <property type="entry name" value="Periplasmic binding protein-like II"/>
    <property type="match status" value="1"/>
</dbReference>
<dbReference type="PANTHER" id="PTHR30579">
    <property type="entry name" value="TRANSCRIPTIONAL REGULATOR"/>
    <property type="match status" value="1"/>
</dbReference>
<dbReference type="Pfam" id="PF00126">
    <property type="entry name" value="HTH_1"/>
    <property type="match status" value="1"/>
</dbReference>
<keyword evidence="2" id="KW-0805">Transcription regulation</keyword>
<reference evidence="7" key="1">
    <citation type="journal article" date="2019" name="Int. J. Syst. Evol. Microbiol.">
        <title>The Global Catalogue of Microorganisms (GCM) 10K type strain sequencing project: providing services to taxonomists for standard genome sequencing and annotation.</title>
        <authorList>
            <consortium name="The Broad Institute Genomics Platform"/>
            <consortium name="The Broad Institute Genome Sequencing Center for Infectious Disease"/>
            <person name="Wu L."/>
            <person name="Ma J."/>
        </authorList>
    </citation>
    <scope>NUCLEOTIDE SEQUENCE [LARGE SCALE GENOMIC DNA]</scope>
    <source>
        <strain evidence="7">KCTC 62784</strain>
    </source>
</reference>
<keyword evidence="7" id="KW-1185">Reference proteome</keyword>
<evidence type="ECO:0000256" key="1">
    <source>
        <dbReference type="ARBA" id="ARBA00009437"/>
    </source>
</evidence>
<dbReference type="InterPro" id="IPR036388">
    <property type="entry name" value="WH-like_DNA-bd_sf"/>
</dbReference>
<dbReference type="PRINTS" id="PR00039">
    <property type="entry name" value="HTHLYSR"/>
</dbReference>
<dbReference type="Gene3D" id="3.40.190.10">
    <property type="entry name" value="Periplasmic binding protein-like II"/>
    <property type="match status" value="2"/>
</dbReference>
<dbReference type="Proteomes" id="UP001595384">
    <property type="component" value="Unassembled WGS sequence"/>
</dbReference>
<evidence type="ECO:0000259" key="5">
    <source>
        <dbReference type="PROSITE" id="PS50931"/>
    </source>
</evidence>
<evidence type="ECO:0000256" key="4">
    <source>
        <dbReference type="ARBA" id="ARBA00023163"/>
    </source>
</evidence>
<dbReference type="PROSITE" id="PS50931">
    <property type="entry name" value="HTH_LYSR"/>
    <property type="match status" value="1"/>
</dbReference>
<dbReference type="InterPro" id="IPR036390">
    <property type="entry name" value="WH_DNA-bd_sf"/>
</dbReference>
<comment type="similarity">
    <text evidence="1">Belongs to the LysR transcriptional regulatory family.</text>
</comment>
<sequence length="298" mass="33104">MIIKNANHRPLDLVLLKTFVQVIDSQSFTWAAEELHLAQSTVSAHIKRLETFVGSALLEKHQRMPEPTLAGRKLLVHARRLLNQNTLAWQDLCDHRLEGTIRLGIPDDYLVYIPSMLSNFEKRFPDVELQVHCGLSVELLDKLHANTLDLAITTRQPYTPGGTVLYHEKTVWAAAEGFDINKRAELPLALSRDGMCIFRQRGIEALNSAGIRWRAAYTSASLSGLSSVVKAGLAVTILTPSMLVPGMVTLNADIGLPDLPSTEIALHRHPFAKDNPIVDELVDCFHQLKPLNNGKTLC</sequence>
<dbReference type="SUPFAM" id="SSF46785">
    <property type="entry name" value="Winged helix' DNA-binding domain"/>
    <property type="match status" value="1"/>
</dbReference>
<proteinExistence type="inferred from homology"/>
<dbReference type="RefSeq" id="WP_199287036.1">
    <property type="nucleotide sequence ID" value="NZ_AP024912.1"/>
</dbReference>